<dbReference type="InterPro" id="IPR008709">
    <property type="entry name" value="Neurochondrin"/>
</dbReference>
<proteinExistence type="inferred from homology"/>
<evidence type="ECO:0000256" key="1">
    <source>
        <dbReference type="ARBA" id="ARBA00006927"/>
    </source>
</evidence>
<accession>A0A8W8KH68</accession>
<dbReference type="Proteomes" id="UP000005408">
    <property type="component" value="Unassembled WGS sequence"/>
</dbReference>
<dbReference type="Pfam" id="PF05536">
    <property type="entry name" value="Neurochondrin"/>
    <property type="match status" value="1"/>
</dbReference>
<dbReference type="GO" id="GO:0048168">
    <property type="term" value="P:regulation of neuronal synaptic plasticity"/>
    <property type="evidence" value="ECO:0007669"/>
    <property type="project" value="TreeGrafter"/>
</dbReference>
<name>A0A8W8KH68_MAGGI</name>
<dbReference type="EnsemblMetazoa" id="G23156.3">
    <property type="protein sequence ID" value="G23156.3:cds"/>
    <property type="gene ID" value="G23156"/>
</dbReference>
<dbReference type="PANTHER" id="PTHR13109">
    <property type="entry name" value="NEUROCHONDRIN"/>
    <property type="match status" value="1"/>
</dbReference>
<keyword evidence="3" id="KW-1185">Reference proteome</keyword>
<reference evidence="2" key="1">
    <citation type="submission" date="2022-08" db="UniProtKB">
        <authorList>
            <consortium name="EnsemblMetazoa"/>
        </authorList>
    </citation>
    <scope>IDENTIFICATION</scope>
    <source>
        <strain evidence="2">05x7-T-G4-1.051#20</strain>
    </source>
</reference>
<organism evidence="2 3">
    <name type="scientific">Magallana gigas</name>
    <name type="common">Pacific oyster</name>
    <name type="synonym">Crassostrea gigas</name>
    <dbReference type="NCBI Taxonomy" id="29159"/>
    <lineage>
        <taxon>Eukaryota</taxon>
        <taxon>Metazoa</taxon>
        <taxon>Spiralia</taxon>
        <taxon>Lophotrochozoa</taxon>
        <taxon>Mollusca</taxon>
        <taxon>Bivalvia</taxon>
        <taxon>Autobranchia</taxon>
        <taxon>Pteriomorphia</taxon>
        <taxon>Ostreida</taxon>
        <taxon>Ostreoidea</taxon>
        <taxon>Ostreidae</taxon>
        <taxon>Magallana</taxon>
    </lineage>
</organism>
<comment type="similarity">
    <text evidence="1">Belongs to the neurochondrin family.</text>
</comment>
<dbReference type="PANTHER" id="PTHR13109:SF7">
    <property type="entry name" value="NEUROCHONDRIN"/>
    <property type="match status" value="1"/>
</dbReference>
<protein>
    <submittedName>
        <fullName evidence="2">Uncharacterized protein</fullName>
    </submittedName>
</protein>
<sequence length="86" mass="9717">MEKRNLETCIVKLQEAESDNEKFAAMLMVAKTTKSSEMTTEEKKRILDAIGLTFLIRLLKSGTHSGSHKFLIMSTHAFILLPNLHV</sequence>
<dbReference type="AlphaFoldDB" id="A0A8W8KH68"/>
<evidence type="ECO:0000313" key="3">
    <source>
        <dbReference type="Proteomes" id="UP000005408"/>
    </source>
</evidence>
<dbReference type="GO" id="GO:0030425">
    <property type="term" value="C:dendrite"/>
    <property type="evidence" value="ECO:0007669"/>
    <property type="project" value="TreeGrafter"/>
</dbReference>
<dbReference type="GO" id="GO:0031175">
    <property type="term" value="P:neuron projection development"/>
    <property type="evidence" value="ECO:0007669"/>
    <property type="project" value="TreeGrafter"/>
</dbReference>
<evidence type="ECO:0000313" key="2">
    <source>
        <dbReference type="EnsemblMetazoa" id="G23156.3:cds"/>
    </source>
</evidence>